<reference evidence="2 3" key="1">
    <citation type="submission" date="2023-07" db="EMBL/GenBank/DDBJ databases">
        <title>Genomic Encyclopedia of Type Strains, Phase IV (KMG-IV): sequencing the most valuable type-strain genomes for metagenomic binning, comparative biology and taxonomic classification.</title>
        <authorList>
            <person name="Goeker M."/>
        </authorList>
    </citation>
    <scope>NUCLEOTIDE SEQUENCE [LARGE SCALE GENOMIC DNA]</scope>
    <source>
        <strain evidence="2 3">DSM 19154</strain>
    </source>
</reference>
<dbReference type="InterPro" id="IPR020372">
    <property type="entry name" value="Competence_ComGG"/>
</dbReference>
<feature type="transmembrane region" description="Helical" evidence="1">
    <location>
        <begin position="6"/>
        <end position="27"/>
    </location>
</feature>
<keyword evidence="1" id="KW-1133">Transmembrane helix</keyword>
<evidence type="ECO:0008006" key="4">
    <source>
        <dbReference type="Google" id="ProtNLM"/>
    </source>
</evidence>
<comment type="caution">
    <text evidence="2">The sequence shown here is derived from an EMBL/GenBank/DDBJ whole genome shotgun (WGS) entry which is preliminary data.</text>
</comment>
<keyword evidence="3" id="KW-1185">Reference proteome</keyword>
<proteinExistence type="predicted"/>
<keyword evidence="1" id="KW-0472">Membrane</keyword>
<dbReference type="Proteomes" id="UP001225034">
    <property type="component" value="Unassembled WGS sequence"/>
</dbReference>
<name>A0ABT9YMD2_9BACI</name>
<protein>
    <recommendedName>
        <fullName evidence="4">ComG operon protein 7</fullName>
    </recommendedName>
</protein>
<evidence type="ECO:0000313" key="3">
    <source>
        <dbReference type="Proteomes" id="UP001225034"/>
    </source>
</evidence>
<dbReference type="PROSITE" id="PS51257">
    <property type="entry name" value="PROKAR_LIPOPROTEIN"/>
    <property type="match status" value="1"/>
</dbReference>
<evidence type="ECO:0000256" key="1">
    <source>
        <dbReference type="SAM" id="Phobius"/>
    </source>
</evidence>
<accession>A0ABT9YMD2</accession>
<dbReference type="EMBL" id="JAUSUA010000007">
    <property type="protein sequence ID" value="MDQ0209003.1"/>
    <property type="molecule type" value="Genomic_DNA"/>
</dbReference>
<dbReference type="Pfam" id="PF14173">
    <property type="entry name" value="ComGG"/>
    <property type="match status" value="1"/>
</dbReference>
<evidence type="ECO:0000313" key="2">
    <source>
        <dbReference type="EMBL" id="MDQ0209003.1"/>
    </source>
</evidence>
<gene>
    <name evidence="2" type="ORF">J2S05_003827</name>
</gene>
<dbReference type="RefSeq" id="WP_306985524.1">
    <property type="nucleotide sequence ID" value="NZ_JAUSUA010000007.1"/>
</dbReference>
<keyword evidence="1" id="KW-0812">Transmembrane</keyword>
<organism evidence="2 3">
    <name type="scientific">Alkalicoccobacillus murimartini</name>
    <dbReference type="NCBI Taxonomy" id="171685"/>
    <lineage>
        <taxon>Bacteria</taxon>
        <taxon>Bacillati</taxon>
        <taxon>Bacillota</taxon>
        <taxon>Bacilli</taxon>
        <taxon>Bacillales</taxon>
        <taxon>Bacillaceae</taxon>
        <taxon>Alkalicoccobacillus</taxon>
    </lineage>
</organism>
<sequence length="123" mass="14239">MTKQNGFAYPLTLLIVAIITLSCLYAVELYEVEKRYVYEQEKLLQLDNLVQMAITDFLDQSEKTEGIEEKVYEVGSVVLTSKKQSDEVFSVDIRARVGDTHMRQARIRVHVPTDQLIHFQDMI</sequence>